<gene>
    <name evidence="5" type="ORF">C7B45_10455</name>
</gene>
<feature type="domain" description="Amine oxidase" evidence="4">
    <location>
        <begin position="14"/>
        <end position="434"/>
    </location>
</feature>
<protein>
    <submittedName>
        <fullName evidence="5">Desaturase</fullName>
    </submittedName>
</protein>
<dbReference type="Proteomes" id="UP000241848">
    <property type="component" value="Unassembled WGS sequence"/>
</dbReference>
<dbReference type="InterPro" id="IPR050464">
    <property type="entry name" value="Zeta_carotene_desat/Oxidored"/>
</dbReference>
<evidence type="ECO:0000313" key="5">
    <source>
        <dbReference type="EMBL" id="PSR21548.1"/>
    </source>
</evidence>
<dbReference type="EMBL" id="PXYV01000032">
    <property type="protein sequence ID" value="PSR21548.1"/>
    <property type="molecule type" value="Genomic_DNA"/>
</dbReference>
<organism evidence="5 6">
    <name type="scientific">Sulfobacillus acidophilus</name>
    <dbReference type="NCBI Taxonomy" id="53633"/>
    <lineage>
        <taxon>Bacteria</taxon>
        <taxon>Bacillati</taxon>
        <taxon>Bacillota</taxon>
        <taxon>Clostridia</taxon>
        <taxon>Eubacteriales</taxon>
        <taxon>Clostridiales Family XVII. Incertae Sedis</taxon>
        <taxon>Sulfobacillus</taxon>
    </lineage>
</organism>
<dbReference type="InterPro" id="IPR002937">
    <property type="entry name" value="Amino_oxidase"/>
</dbReference>
<feature type="binding site" evidence="3">
    <location>
        <position position="14"/>
    </location>
    <ligand>
        <name>FAD</name>
        <dbReference type="ChEBI" id="CHEBI:57692"/>
    </ligand>
</feature>
<dbReference type="PANTHER" id="PTHR42923:SF47">
    <property type="entry name" value="BLR3003 PROTEIN"/>
    <property type="match status" value="1"/>
</dbReference>
<dbReference type="NCBIfam" id="TIGR03467">
    <property type="entry name" value="HpnE"/>
    <property type="match status" value="1"/>
</dbReference>
<dbReference type="InterPro" id="IPR017830">
    <property type="entry name" value="SQase_HpnE"/>
</dbReference>
<dbReference type="InterPro" id="IPR001613">
    <property type="entry name" value="Flavin_amine_oxidase"/>
</dbReference>
<dbReference type="PRINTS" id="PR00757">
    <property type="entry name" value="AMINEOXDASEF"/>
</dbReference>
<sequence length="445" mass="48210">MPRYDVAVVGAGWSGLAAAFYLSQHGMRVLLLEAARRVGGRTFSFVHRPTGQVLDNGVHVLLGLCDQFQTLLDAAGLTNATRYQPLLDVPVASAEGPAWIRSAPLNGAAHLMGSIVSYPLLTPSERVSALWAGLRIERLKQADRWDAFSWGDWLRNARQGSRAQRYLWDAIGTGVLNAHANDVSAALALKTFQLLLRGGWRGARLGLFGRPLSDIVEELKNRLIDQNVTIRLGEEVKALEVEAGSVTALVGSERYPVPHVVMAIPPKRLAEILQHSALPAPVSLAPFAVSPILNVYLFFDQKIWPHDFMLLPDDWGAMVFNRTRLLPSMDQTRDTLAVSISAANMLRGGTASEVATAVTTRVRARLGLPAPEHIQAVWQPEATFLARPGSESMRPGPETPIRGMVLAGDWTGTGWPACLEGAVRSGRTAAQVCLGLGEPQALTLP</sequence>
<feature type="binding site" evidence="3">
    <location>
        <begin position="33"/>
        <end position="34"/>
    </location>
    <ligand>
        <name>FAD</name>
        <dbReference type="ChEBI" id="CHEBI:57692"/>
    </ligand>
</feature>
<evidence type="ECO:0000313" key="6">
    <source>
        <dbReference type="Proteomes" id="UP000241848"/>
    </source>
</evidence>
<comment type="cofactor">
    <cofactor evidence="1">
        <name>FAD</name>
        <dbReference type="ChEBI" id="CHEBI:57692"/>
    </cofactor>
</comment>
<proteinExistence type="predicted"/>
<feature type="binding site" evidence="3">
    <location>
        <position position="236"/>
    </location>
    <ligand>
        <name>FAD</name>
        <dbReference type="ChEBI" id="CHEBI:57692"/>
    </ligand>
</feature>
<keyword evidence="2" id="KW-0560">Oxidoreductase</keyword>
<dbReference type="PANTHER" id="PTHR42923">
    <property type="entry name" value="PROTOPORPHYRINOGEN OXIDASE"/>
    <property type="match status" value="1"/>
</dbReference>
<evidence type="ECO:0000256" key="1">
    <source>
        <dbReference type="ARBA" id="ARBA00001974"/>
    </source>
</evidence>
<dbReference type="SUPFAM" id="SSF51905">
    <property type="entry name" value="FAD/NAD(P)-binding domain"/>
    <property type="match status" value="1"/>
</dbReference>
<evidence type="ECO:0000256" key="3">
    <source>
        <dbReference type="PIRSR" id="PIRSR601613-1"/>
    </source>
</evidence>
<evidence type="ECO:0000256" key="2">
    <source>
        <dbReference type="ARBA" id="ARBA00023002"/>
    </source>
</evidence>
<dbReference type="AlphaFoldDB" id="A0A2T2WH36"/>
<dbReference type="Gene3D" id="3.50.50.60">
    <property type="entry name" value="FAD/NAD(P)-binding domain"/>
    <property type="match status" value="1"/>
</dbReference>
<dbReference type="Pfam" id="PF01593">
    <property type="entry name" value="Amino_oxidase"/>
    <property type="match status" value="1"/>
</dbReference>
<name>A0A2T2WH36_9FIRM</name>
<evidence type="ECO:0000259" key="4">
    <source>
        <dbReference type="Pfam" id="PF01593"/>
    </source>
</evidence>
<comment type="caution">
    <text evidence="5">The sequence shown here is derived from an EMBL/GenBank/DDBJ whole genome shotgun (WGS) entry which is preliminary data.</text>
</comment>
<dbReference type="GO" id="GO:0016491">
    <property type="term" value="F:oxidoreductase activity"/>
    <property type="evidence" value="ECO:0007669"/>
    <property type="project" value="UniProtKB-KW"/>
</dbReference>
<dbReference type="InterPro" id="IPR036188">
    <property type="entry name" value="FAD/NAD-bd_sf"/>
</dbReference>
<accession>A0A2T2WH36</accession>
<reference evidence="5 6" key="1">
    <citation type="journal article" date="2014" name="BMC Genomics">
        <title>Comparison of environmental and isolate Sulfobacillus genomes reveals diverse carbon, sulfur, nitrogen, and hydrogen metabolisms.</title>
        <authorList>
            <person name="Justice N.B."/>
            <person name="Norman A."/>
            <person name="Brown C.T."/>
            <person name="Singh A."/>
            <person name="Thomas B.C."/>
            <person name="Banfield J.F."/>
        </authorList>
    </citation>
    <scope>NUCLEOTIDE SEQUENCE [LARGE SCALE GENOMIC DNA]</scope>
    <source>
        <strain evidence="5">AMDSBA3</strain>
    </source>
</reference>